<sequence length="483" mass="53098">MLVPVVSDFEKRRIVSTVHPTLKETNFQMAYQTINPYTEELLKTFPEHTDEQLDAIIARAEETFEKDWSLRPLADRKAIVKKAASILREKRDEFARPITLEMGKLFSEAQGEVDLSADILDYYANNAEKFLTPEKLKVDEGEAFVENEPLGILFCVEPWNFPYYQLARVAGPNLMVGNTLVVKHAPNVPQCALAFEKLLLDAGAPMGAYTNVFLSNDQAASAIGDKRIKGVALTGSERAGTAVASEAGKALKKSTMELGGSDAFIVLDDADMDTAVKWGLWGRMNNTGQCCVAAKRFILDEKIADTFLDRFKKELEKLVPGDPMDAKTTVGPLCTAGALNLVQKQIKGALDGGATILMGGKRLNRPGYFLEPTILTGIKAENPAYYQEFFAPVALIFRVKDEKEAVKLANDSPYGLGGSVITKDIERGKRIARQIDTGMVFINRATWTAPDLPFGGVKNSGYGRELSDLGISEFVNKKLIRVA</sequence>
<keyword evidence="3 5" id="KW-0560">Oxidoreductase</keyword>
<evidence type="ECO:0000313" key="5">
    <source>
        <dbReference type="EMBL" id="MBB6143815.1"/>
    </source>
</evidence>
<protein>
    <submittedName>
        <fullName evidence="5">Succinate-semialdehyde dehydrogenase/glutarate-semialdehyde dehydrogenase</fullName>
        <ecNumber evidence="5">1.2.1.16</ecNumber>
        <ecNumber evidence="5">1.2.1.20</ecNumber>
        <ecNumber evidence="5">1.2.1.79</ecNumber>
    </submittedName>
</protein>
<dbReference type="InterPro" id="IPR016161">
    <property type="entry name" value="Ald_DH/histidinol_DH"/>
</dbReference>
<dbReference type="Pfam" id="PF00171">
    <property type="entry name" value="Aldedh"/>
    <property type="match status" value="1"/>
</dbReference>
<dbReference type="Gene3D" id="3.40.605.10">
    <property type="entry name" value="Aldehyde Dehydrogenase, Chain A, domain 1"/>
    <property type="match status" value="1"/>
</dbReference>
<dbReference type="EC" id="1.2.1.20" evidence="5"/>
<dbReference type="GO" id="GO:0102810">
    <property type="term" value="F:glutarate-semialdehyde dehydrogenase (NADP+) activity"/>
    <property type="evidence" value="ECO:0007669"/>
    <property type="project" value="UniProtKB-EC"/>
</dbReference>
<dbReference type="PANTHER" id="PTHR43217">
    <property type="entry name" value="SUCCINATE SEMIALDEHYDE DEHYDROGENASE [NAD(P)+] SAD"/>
    <property type="match status" value="1"/>
</dbReference>
<dbReference type="Proteomes" id="UP000538666">
    <property type="component" value="Unassembled WGS sequence"/>
</dbReference>
<dbReference type="EMBL" id="JACHEK010000003">
    <property type="protein sequence ID" value="MBB6143815.1"/>
    <property type="molecule type" value="Genomic_DNA"/>
</dbReference>
<comment type="caution">
    <text evidence="5">The sequence shown here is derived from an EMBL/GenBank/DDBJ whole genome shotgun (WGS) entry which is preliminary data.</text>
</comment>
<evidence type="ECO:0000256" key="2">
    <source>
        <dbReference type="ARBA" id="ARBA00022857"/>
    </source>
</evidence>
<evidence type="ECO:0000313" key="6">
    <source>
        <dbReference type="Proteomes" id="UP000538666"/>
    </source>
</evidence>
<dbReference type="AlphaFoldDB" id="A0A841JTI5"/>
<evidence type="ECO:0000256" key="3">
    <source>
        <dbReference type="ARBA" id="ARBA00023002"/>
    </source>
</evidence>
<proteinExistence type="inferred from homology"/>
<organism evidence="5 6">
    <name type="scientific">Silvibacterium bohemicum</name>
    <dbReference type="NCBI Taxonomy" id="1577686"/>
    <lineage>
        <taxon>Bacteria</taxon>
        <taxon>Pseudomonadati</taxon>
        <taxon>Acidobacteriota</taxon>
        <taxon>Terriglobia</taxon>
        <taxon>Terriglobales</taxon>
        <taxon>Acidobacteriaceae</taxon>
        <taxon>Silvibacterium</taxon>
    </lineage>
</organism>
<dbReference type="FunFam" id="3.40.309.10:FF:000009">
    <property type="entry name" value="Aldehyde dehydrogenase A"/>
    <property type="match status" value="1"/>
</dbReference>
<dbReference type="InterPro" id="IPR016163">
    <property type="entry name" value="Ald_DH_C"/>
</dbReference>
<keyword evidence="6" id="KW-1185">Reference proteome</keyword>
<evidence type="ECO:0000259" key="4">
    <source>
        <dbReference type="Pfam" id="PF00171"/>
    </source>
</evidence>
<dbReference type="GO" id="GO:0004777">
    <property type="term" value="F:succinate-semialdehyde dehydrogenase (NAD+) activity"/>
    <property type="evidence" value="ECO:0007669"/>
    <property type="project" value="TreeGrafter"/>
</dbReference>
<accession>A0A841JTI5</accession>
<keyword evidence="2" id="KW-0521">NADP</keyword>
<dbReference type="InterPro" id="IPR016162">
    <property type="entry name" value="Ald_DH_N"/>
</dbReference>
<dbReference type="EC" id="1.2.1.79" evidence="5"/>
<dbReference type="Gene3D" id="3.40.309.10">
    <property type="entry name" value="Aldehyde Dehydrogenase, Chain A, domain 2"/>
    <property type="match status" value="1"/>
</dbReference>
<dbReference type="FunFam" id="3.40.605.10:FF:000012">
    <property type="entry name" value="NAD-dependent succinate-semialdehyde dehydrogenase"/>
    <property type="match status" value="1"/>
</dbReference>
<dbReference type="GO" id="GO:0004030">
    <property type="term" value="F:aldehyde dehydrogenase [NAD(P)+] activity"/>
    <property type="evidence" value="ECO:0007669"/>
    <property type="project" value="InterPro"/>
</dbReference>
<dbReference type="InterPro" id="IPR015590">
    <property type="entry name" value="Aldehyde_DH_dom"/>
</dbReference>
<name>A0A841JTI5_9BACT</name>
<reference evidence="5 6" key="1">
    <citation type="submission" date="2020-08" db="EMBL/GenBank/DDBJ databases">
        <title>Genomic Encyclopedia of Type Strains, Phase IV (KMG-IV): sequencing the most valuable type-strain genomes for metagenomic binning, comparative biology and taxonomic classification.</title>
        <authorList>
            <person name="Goeker M."/>
        </authorList>
    </citation>
    <scope>NUCLEOTIDE SEQUENCE [LARGE SCALE GENOMIC DNA]</scope>
    <source>
        <strain evidence="5 6">DSM 103733</strain>
    </source>
</reference>
<dbReference type="RefSeq" id="WP_231581178.1">
    <property type="nucleotide sequence ID" value="NZ_JACHEK010000003.1"/>
</dbReference>
<gene>
    <name evidence="5" type="ORF">HNQ77_001764</name>
</gene>
<dbReference type="PANTHER" id="PTHR43217:SF2">
    <property type="entry name" value="SUCCINATE-SEMIALDEHYDE DEHYDROGENASE [NADP(+)]"/>
    <property type="match status" value="1"/>
</dbReference>
<dbReference type="CDD" id="cd07100">
    <property type="entry name" value="ALDH_SSADH1_GabD1"/>
    <property type="match status" value="1"/>
</dbReference>
<dbReference type="InterPro" id="IPR044148">
    <property type="entry name" value="ALDH_GabD1-like"/>
</dbReference>
<dbReference type="GO" id="GO:0036243">
    <property type="term" value="F:succinate-semialdehyde dehydrogenase (NADP+) activity"/>
    <property type="evidence" value="ECO:0007669"/>
    <property type="project" value="UniProtKB-EC"/>
</dbReference>
<feature type="domain" description="Aldehyde dehydrogenase" evidence="4">
    <location>
        <begin position="31"/>
        <end position="479"/>
    </location>
</feature>
<dbReference type="EC" id="1.2.1.16" evidence="5"/>
<evidence type="ECO:0000256" key="1">
    <source>
        <dbReference type="ARBA" id="ARBA00009986"/>
    </source>
</evidence>
<dbReference type="SUPFAM" id="SSF53720">
    <property type="entry name" value="ALDH-like"/>
    <property type="match status" value="1"/>
</dbReference>
<dbReference type="InterPro" id="IPR047110">
    <property type="entry name" value="GABD/Sad-like"/>
</dbReference>
<comment type="similarity">
    <text evidence="1">Belongs to the aldehyde dehydrogenase family.</text>
</comment>